<sequence>MYDQEYGGYDSEYSEQVADSGPCGKLCGGFATMCIGIFAFPIALFLLGWNENRYVCEDKKIIYAEAHAKPVGCDASKIYDTFAFFSCPLDPASMERYQLCTFNEGKYACDNSVVFRAPSASQVVEMYQCHEDCKTEKKKNNLGQNVETRTCTYKPGWYEQPIDSSTFHASMNQVAANCPGFRNAGGNPRFPDNLVPGTTSDSASTLRTAGAAGYTLNHDLVERLTPNAPVALAPYARNFSGPLVTNQPWTRPLQVTKSNLAVNGNYLETCGAQTGYQVGCVRISFMKSAATQATVVAFVTNSGRTQAAQVPGSWGCSRSHMQEIAGSKMTKEGFIKDLHDKNYTMTWIVRFAGMIFACMAVCCCLQPIAAAADVLGDFVNWCPCGGFVEDAIEGLVDTAICCVGCSTGMAASMFVIALVWVAMRPMWGIGFLVVGCCCCCGACGTIMACRKNKGGIE</sequence>
<dbReference type="GO" id="GO:0005637">
    <property type="term" value="C:nuclear inner membrane"/>
    <property type="evidence" value="ECO:0007669"/>
    <property type="project" value="TreeGrafter"/>
</dbReference>
<name>A0A7S2QC19_9DINO</name>
<protein>
    <submittedName>
        <fullName evidence="11">Uncharacterized protein</fullName>
    </submittedName>
</protein>
<keyword evidence="8 10" id="KW-0472">Membrane</keyword>
<dbReference type="PANTHER" id="PTHR13416">
    <property type="match status" value="1"/>
</dbReference>
<evidence type="ECO:0000256" key="6">
    <source>
        <dbReference type="ARBA" id="ARBA00022824"/>
    </source>
</evidence>
<dbReference type="EMBL" id="HBGW01088789">
    <property type="protein sequence ID" value="CAD9638442.1"/>
    <property type="molecule type" value="Transcribed_RNA"/>
</dbReference>
<evidence type="ECO:0000313" key="11">
    <source>
        <dbReference type="EMBL" id="CAD9638442.1"/>
    </source>
</evidence>
<evidence type="ECO:0000256" key="1">
    <source>
        <dbReference type="ARBA" id="ARBA00004127"/>
    </source>
</evidence>
<keyword evidence="5 10" id="KW-0812">Transmembrane</keyword>
<keyword evidence="7 10" id="KW-1133">Transmembrane helix</keyword>
<dbReference type="GO" id="GO:0005789">
    <property type="term" value="C:endoplasmic reticulum membrane"/>
    <property type="evidence" value="ECO:0007669"/>
    <property type="project" value="UniProtKB-SubCell"/>
</dbReference>
<dbReference type="AlphaFoldDB" id="A0A7S2QC19"/>
<dbReference type="GO" id="GO:0006629">
    <property type="term" value="P:lipid metabolic process"/>
    <property type="evidence" value="ECO:0007669"/>
    <property type="project" value="TreeGrafter"/>
</dbReference>
<evidence type="ECO:0000256" key="4">
    <source>
        <dbReference type="ARBA" id="ARBA00006627"/>
    </source>
</evidence>
<keyword evidence="6" id="KW-0256">Endoplasmic reticulum</keyword>
<evidence type="ECO:0000256" key="10">
    <source>
        <dbReference type="SAM" id="Phobius"/>
    </source>
</evidence>
<dbReference type="Pfam" id="PF07787">
    <property type="entry name" value="TMEM43"/>
    <property type="match status" value="2"/>
</dbReference>
<organism evidence="11">
    <name type="scientific">Zooxanthella nutricula</name>
    <dbReference type="NCBI Taxonomy" id="1333877"/>
    <lineage>
        <taxon>Eukaryota</taxon>
        <taxon>Sar</taxon>
        <taxon>Alveolata</taxon>
        <taxon>Dinophyceae</taxon>
        <taxon>Peridiniales</taxon>
        <taxon>Peridiniales incertae sedis</taxon>
        <taxon>Zooxanthella</taxon>
    </lineage>
</organism>
<comment type="similarity">
    <text evidence="4">Belongs to the TMEM43 family.</text>
</comment>
<proteinExistence type="inferred from homology"/>
<evidence type="ECO:0000256" key="7">
    <source>
        <dbReference type="ARBA" id="ARBA00022989"/>
    </source>
</evidence>
<evidence type="ECO:0000256" key="2">
    <source>
        <dbReference type="ARBA" id="ARBA00004259"/>
    </source>
</evidence>
<evidence type="ECO:0000256" key="3">
    <source>
        <dbReference type="ARBA" id="ARBA00004586"/>
    </source>
</evidence>
<comment type="subcellular location">
    <subcellularLocation>
        <location evidence="1">Endomembrane system</location>
        <topology evidence="1">Multi-pass membrane protein</topology>
    </subcellularLocation>
    <subcellularLocation>
        <location evidence="3">Endoplasmic reticulum membrane</location>
    </subcellularLocation>
    <subcellularLocation>
        <location evidence="2">Nucleus envelope</location>
    </subcellularLocation>
</comment>
<dbReference type="PANTHER" id="PTHR13416:SF2">
    <property type="entry name" value="TRANSMEMBRANE PROTEIN 43"/>
    <property type="match status" value="1"/>
</dbReference>
<feature type="transmembrane region" description="Helical" evidence="10">
    <location>
        <begin position="399"/>
        <end position="423"/>
    </location>
</feature>
<dbReference type="InterPro" id="IPR012430">
    <property type="entry name" value="TMEM43_fam"/>
</dbReference>
<evidence type="ECO:0000256" key="5">
    <source>
        <dbReference type="ARBA" id="ARBA00022692"/>
    </source>
</evidence>
<evidence type="ECO:0000256" key="8">
    <source>
        <dbReference type="ARBA" id="ARBA00023136"/>
    </source>
</evidence>
<gene>
    <name evidence="11" type="ORF">BRAN1462_LOCUS56264</name>
</gene>
<evidence type="ECO:0000256" key="9">
    <source>
        <dbReference type="ARBA" id="ARBA00023242"/>
    </source>
</evidence>
<feature type="transmembrane region" description="Helical" evidence="10">
    <location>
        <begin position="30"/>
        <end position="49"/>
    </location>
</feature>
<reference evidence="11" key="1">
    <citation type="submission" date="2021-01" db="EMBL/GenBank/DDBJ databases">
        <authorList>
            <person name="Corre E."/>
            <person name="Pelletier E."/>
            <person name="Niang G."/>
            <person name="Scheremetjew M."/>
            <person name="Finn R."/>
            <person name="Kale V."/>
            <person name="Holt S."/>
            <person name="Cochrane G."/>
            <person name="Meng A."/>
            <person name="Brown T."/>
            <person name="Cohen L."/>
        </authorList>
    </citation>
    <scope>NUCLEOTIDE SEQUENCE</scope>
    <source>
        <strain evidence="11">RCC3387</strain>
    </source>
</reference>
<accession>A0A7S2QC19</accession>
<feature type="transmembrane region" description="Helical" evidence="10">
    <location>
        <begin position="429"/>
        <end position="449"/>
    </location>
</feature>
<dbReference type="GO" id="GO:0071763">
    <property type="term" value="P:nuclear membrane organization"/>
    <property type="evidence" value="ECO:0007669"/>
    <property type="project" value="TreeGrafter"/>
</dbReference>
<keyword evidence="9" id="KW-0539">Nucleus</keyword>